<dbReference type="Gene3D" id="3.30.720.120">
    <property type="match status" value="1"/>
</dbReference>
<evidence type="ECO:0000259" key="1">
    <source>
        <dbReference type="Pfam" id="PF00903"/>
    </source>
</evidence>
<reference evidence="2 3" key="1">
    <citation type="submission" date="2022-01" db="EMBL/GenBank/DDBJ databases">
        <title>Flavihumibacter sp. nov., isolated from sediment of a river.</title>
        <authorList>
            <person name="Liu H."/>
        </authorList>
    </citation>
    <scope>NUCLEOTIDE SEQUENCE [LARGE SCALE GENOMIC DNA]</scope>
    <source>
        <strain evidence="2 3">RY-1</strain>
    </source>
</reference>
<keyword evidence="3" id="KW-1185">Reference proteome</keyword>
<name>A0ABS9BDV8_9BACT</name>
<evidence type="ECO:0000313" key="2">
    <source>
        <dbReference type="EMBL" id="MCF1713284.1"/>
    </source>
</evidence>
<dbReference type="Pfam" id="PF00903">
    <property type="entry name" value="Glyoxalase"/>
    <property type="match status" value="1"/>
</dbReference>
<feature type="domain" description="Glyoxalase/fosfomycin resistance/dioxygenase" evidence="1">
    <location>
        <begin position="18"/>
        <end position="103"/>
    </location>
</feature>
<dbReference type="InterPro" id="IPR029068">
    <property type="entry name" value="Glyas_Bleomycin-R_OHBP_Dase"/>
</dbReference>
<proteinExistence type="predicted"/>
<protein>
    <recommendedName>
        <fullName evidence="1">Glyoxalase/fosfomycin resistance/dioxygenase domain-containing protein</fullName>
    </recommendedName>
</protein>
<dbReference type="PANTHER" id="PTHR34109:SF1">
    <property type="entry name" value="VOC DOMAIN-CONTAINING PROTEIN"/>
    <property type="match status" value="1"/>
</dbReference>
<dbReference type="SUPFAM" id="SSF54593">
    <property type="entry name" value="Glyoxalase/Bleomycin resistance protein/Dihydroxybiphenyl dioxygenase"/>
    <property type="match status" value="1"/>
</dbReference>
<dbReference type="Proteomes" id="UP001200145">
    <property type="component" value="Unassembled WGS sequence"/>
</dbReference>
<accession>A0ABS9BDV8</accession>
<comment type="caution">
    <text evidence="2">The sequence shown here is derived from an EMBL/GenBank/DDBJ whole genome shotgun (WGS) entry which is preliminary data.</text>
</comment>
<dbReference type="PANTHER" id="PTHR34109">
    <property type="entry name" value="BNAUNNG04460D PROTEIN-RELATED"/>
    <property type="match status" value="1"/>
</dbReference>
<gene>
    <name evidence="2" type="ORF">L0U88_01420</name>
</gene>
<dbReference type="EMBL" id="JAKEVY010000001">
    <property type="protein sequence ID" value="MCF1713284.1"/>
    <property type="molecule type" value="Genomic_DNA"/>
</dbReference>
<dbReference type="RefSeq" id="WP_234863808.1">
    <property type="nucleotide sequence ID" value="NZ_JAKEVY010000001.1"/>
</dbReference>
<dbReference type="InterPro" id="IPR004360">
    <property type="entry name" value="Glyas_Fos-R_dOase_dom"/>
</dbReference>
<sequence length="105" mass="11980">MTNSFKPANYNSVSPYFIIQDAHKFIEFLKAVFDSKELRRYDNPDGSIMHAEFQIDDSVIMLGSSSEKFKPIELVMHVYVPNVDETFAKAIQAGCESIQEPGERE</sequence>
<evidence type="ECO:0000313" key="3">
    <source>
        <dbReference type="Proteomes" id="UP001200145"/>
    </source>
</evidence>
<organism evidence="2 3">
    <name type="scientific">Flavihumibacter fluminis</name>
    <dbReference type="NCBI Taxonomy" id="2909236"/>
    <lineage>
        <taxon>Bacteria</taxon>
        <taxon>Pseudomonadati</taxon>
        <taxon>Bacteroidota</taxon>
        <taxon>Chitinophagia</taxon>
        <taxon>Chitinophagales</taxon>
        <taxon>Chitinophagaceae</taxon>
        <taxon>Flavihumibacter</taxon>
    </lineage>
</organism>